<keyword evidence="1" id="KW-1133">Transmembrane helix</keyword>
<name>A0A953J2Y2_9BACT</name>
<sequence length="219" mass="24125">MGESIRITFKRKFLAGLIITIPVFFTVLVLASLFKFVDGILSPFFDALLDHHIAGLGFIAAVLIVFLIGIISTNVCGKRMLGYMERIFLHIPVFKSIYTAIKQLVDAFSPENSSSFKKFVIVEYPRPGAYAFGFLTKECMVRCQSSECRLKAIYIPTNNLYLGEVVLLDDASIIYTDIPIEDGIRIILSGGIAAPSKITESRGPLLQIPEGGPLAKRSA</sequence>
<keyword evidence="1" id="KW-0472">Membrane</keyword>
<feature type="transmembrane region" description="Helical" evidence="1">
    <location>
        <begin position="53"/>
        <end position="76"/>
    </location>
</feature>
<accession>A0A953J2Y2</accession>
<dbReference type="PANTHER" id="PTHR31876">
    <property type="entry name" value="COV-LIKE PROTEIN 1"/>
    <property type="match status" value="1"/>
</dbReference>
<organism evidence="2 3">
    <name type="scientific">Candidatus Nitrobium versatile</name>
    <dbReference type="NCBI Taxonomy" id="2884831"/>
    <lineage>
        <taxon>Bacteria</taxon>
        <taxon>Pseudomonadati</taxon>
        <taxon>Nitrospirota</taxon>
        <taxon>Nitrospiria</taxon>
        <taxon>Nitrospirales</taxon>
        <taxon>Nitrospiraceae</taxon>
        <taxon>Candidatus Nitrobium</taxon>
    </lineage>
</organism>
<reference evidence="2" key="1">
    <citation type="journal article" date="2021" name="bioRxiv">
        <title>Unraveling nitrogen, sulfur and carbon metabolic pathways and microbial community transcriptional responses to substrate deprivation and toxicity stresses in a bioreactor mimicking anoxic brackish coastal sediment conditions.</title>
        <authorList>
            <person name="Martins P.D."/>
            <person name="Echeveste M.J."/>
            <person name="Arshad A."/>
            <person name="Kurth J."/>
            <person name="Ouboter H."/>
            <person name="Jetten M.S.M."/>
            <person name="Welte C.U."/>
        </authorList>
    </citation>
    <scope>NUCLEOTIDE SEQUENCE</scope>
    <source>
        <strain evidence="2">MAG_39</strain>
    </source>
</reference>
<reference evidence="2" key="2">
    <citation type="submission" date="2021-08" db="EMBL/GenBank/DDBJ databases">
        <authorList>
            <person name="Dalcin Martins P."/>
        </authorList>
    </citation>
    <scope>NUCLEOTIDE SEQUENCE</scope>
    <source>
        <strain evidence="2">MAG_39</strain>
    </source>
</reference>
<evidence type="ECO:0000313" key="3">
    <source>
        <dbReference type="Proteomes" id="UP000705867"/>
    </source>
</evidence>
<dbReference type="AlphaFoldDB" id="A0A953J2Y2"/>
<feature type="transmembrane region" description="Helical" evidence="1">
    <location>
        <begin position="12"/>
        <end position="33"/>
    </location>
</feature>
<evidence type="ECO:0000313" key="2">
    <source>
        <dbReference type="EMBL" id="MBZ0155261.1"/>
    </source>
</evidence>
<dbReference type="Proteomes" id="UP000705867">
    <property type="component" value="Unassembled WGS sequence"/>
</dbReference>
<dbReference type="InterPro" id="IPR007462">
    <property type="entry name" value="COV1-like"/>
</dbReference>
<protein>
    <submittedName>
        <fullName evidence="2">DUF502 domain-containing protein</fullName>
    </submittedName>
</protein>
<gene>
    <name evidence="2" type="ORF">K8I29_03490</name>
</gene>
<evidence type="ECO:0000256" key="1">
    <source>
        <dbReference type="SAM" id="Phobius"/>
    </source>
</evidence>
<dbReference type="EMBL" id="JAIOIV010000028">
    <property type="protein sequence ID" value="MBZ0155261.1"/>
    <property type="molecule type" value="Genomic_DNA"/>
</dbReference>
<proteinExistence type="predicted"/>
<dbReference type="PANTHER" id="PTHR31876:SF26">
    <property type="entry name" value="PROTEIN LIKE COV 2"/>
    <property type="match status" value="1"/>
</dbReference>
<comment type="caution">
    <text evidence="2">The sequence shown here is derived from an EMBL/GenBank/DDBJ whole genome shotgun (WGS) entry which is preliminary data.</text>
</comment>
<dbReference type="Pfam" id="PF04367">
    <property type="entry name" value="DUF502"/>
    <property type="match status" value="1"/>
</dbReference>
<keyword evidence="1" id="KW-0812">Transmembrane</keyword>